<protein>
    <recommendedName>
        <fullName evidence="6">BPM/SPOP BACK domain-containing protein</fullName>
    </recommendedName>
</protein>
<evidence type="ECO:0000256" key="4">
    <source>
        <dbReference type="ARBA" id="ARBA00022786"/>
    </source>
</evidence>
<sequence length="105" mass="12108">MTQHLFVAADRYALDGLKILCEDRLLRDISMDNAISTLALAEEFDLEELKDMCLSFISEPLNLVLLSVKVEYVQLIQRYPSLLEKIGDVVRWTVQNYAFKKEPIS</sequence>
<evidence type="ECO:0000256" key="1">
    <source>
        <dbReference type="ARBA" id="ARBA00004123"/>
    </source>
</evidence>
<dbReference type="InterPro" id="IPR011333">
    <property type="entry name" value="SKP1/BTB/POZ_sf"/>
</dbReference>
<dbReference type="Proteomes" id="UP001151287">
    <property type="component" value="Unassembled WGS sequence"/>
</dbReference>
<organism evidence="7 8">
    <name type="scientific">Rhynchospora breviuscula</name>
    <dbReference type="NCBI Taxonomy" id="2022672"/>
    <lineage>
        <taxon>Eukaryota</taxon>
        <taxon>Viridiplantae</taxon>
        <taxon>Streptophyta</taxon>
        <taxon>Embryophyta</taxon>
        <taxon>Tracheophyta</taxon>
        <taxon>Spermatophyta</taxon>
        <taxon>Magnoliopsida</taxon>
        <taxon>Liliopsida</taxon>
        <taxon>Poales</taxon>
        <taxon>Cyperaceae</taxon>
        <taxon>Cyperoideae</taxon>
        <taxon>Rhynchosporeae</taxon>
        <taxon>Rhynchospora</taxon>
    </lineage>
</organism>
<evidence type="ECO:0000256" key="2">
    <source>
        <dbReference type="ARBA" id="ARBA00004906"/>
    </source>
</evidence>
<dbReference type="OrthoDB" id="9620671at2759"/>
<evidence type="ECO:0000313" key="8">
    <source>
        <dbReference type="Proteomes" id="UP001151287"/>
    </source>
</evidence>
<keyword evidence="5" id="KW-0539">Nucleus</keyword>
<comment type="caution">
    <text evidence="7">The sequence shown here is derived from an EMBL/GenBank/DDBJ whole genome shotgun (WGS) entry which is preliminary data.</text>
</comment>
<dbReference type="AlphaFoldDB" id="A0A9Q0HWG3"/>
<feature type="domain" description="BPM/SPOP BACK" evidence="6">
    <location>
        <begin position="34"/>
        <end position="85"/>
    </location>
</feature>
<dbReference type="GO" id="GO:0005634">
    <property type="term" value="C:nucleus"/>
    <property type="evidence" value="ECO:0007669"/>
    <property type="project" value="UniProtKB-SubCell"/>
</dbReference>
<evidence type="ECO:0000256" key="5">
    <source>
        <dbReference type="ARBA" id="ARBA00023242"/>
    </source>
</evidence>
<keyword evidence="4" id="KW-0833">Ubl conjugation pathway</keyword>
<evidence type="ECO:0000256" key="3">
    <source>
        <dbReference type="ARBA" id="ARBA00010846"/>
    </source>
</evidence>
<name>A0A9Q0HWG3_9POAL</name>
<dbReference type="Pfam" id="PF24570">
    <property type="entry name" value="BACK_BPM_SPOP"/>
    <property type="match status" value="1"/>
</dbReference>
<dbReference type="PANTHER" id="PTHR24413">
    <property type="entry name" value="SPECKLE-TYPE POZ PROTEIN"/>
    <property type="match status" value="1"/>
</dbReference>
<reference evidence="7" key="1">
    <citation type="journal article" date="2022" name="Cell">
        <title>Repeat-based holocentromeres influence genome architecture and karyotype evolution.</title>
        <authorList>
            <person name="Hofstatter P.G."/>
            <person name="Thangavel G."/>
            <person name="Lux T."/>
            <person name="Neumann P."/>
            <person name="Vondrak T."/>
            <person name="Novak P."/>
            <person name="Zhang M."/>
            <person name="Costa L."/>
            <person name="Castellani M."/>
            <person name="Scott A."/>
            <person name="Toegelov H."/>
            <person name="Fuchs J."/>
            <person name="Mata-Sucre Y."/>
            <person name="Dias Y."/>
            <person name="Vanzela A.L.L."/>
            <person name="Huettel B."/>
            <person name="Almeida C.C.S."/>
            <person name="Simkova H."/>
            <person name="Souza G."/>
            <person name="Pedrosa-Harand A."/>
            <person name="Macas J."/>
            <person name="Mayer K.F.X."/>
            <person name="Houben A."/>
            <person name="Marques A."/>
        </authorList>
    </citation>
    <scope>NUCLEOTIDE SEQUENCE</scope>
    <source>
        <strain evidence="7">RhyBre1mFocal</strain>
    </source>
</reference>
<dbReference type="InterPro" id="IPR056423">
    <property type="entry name" value="BACK_BPM_SPOP"/>
</dbReference>
<accession>A0A9Q0HWG3</accession>
<comment type="pathway">
    <text evidence="2">Protein modification; protein ubiquitination.</text>
</comment>
<evidence type="ECO:0000313" key="7">
    <source>
        <dbReference type="EMBL" id="KAJ1700470.1"/>
    </source>
</evidence>
<proteinExistence type="inferred from homology"/>
<comment type="subcellular location">
    <subcellularLocation>
        <location evidence="1">Nucleus</location>
    </subcellularLocation>
</comment>
<gene>
    <name evidence="7" type="ORF">LUZ63_000249</name>
</gene>
<dbReference type="Gene3D" id="3.30.710.10">
    <property type="entry name" value="Potassium Channel Kv1.1, Chain A"/>
    <property type="match status" value="1"/>
</dbReference>
<dbReference type="EMBL" id="JAMQYH010000001">
    <property type="protein sequence ID" value="KAJ1700470.1"/>
    <property type="molecule type" value="Genomic_DNA"/>
</dbReference>
<evidence type="ECO:0000259" key="6">
    <source>
        <dbReference type="Pfam" id="PF24570"/>
    </source>
</evidence>
<comment type="similarity">
    <text evidence="3">Belongs to the Tdpoz family.</text>
</comment>
<keyword evidence="8" id="KW-1185">Reference proteome</keyword>